<dbReference type="KEGG" id="kqi:F1D05_23170"/>
<evidence type="ECO:0000313" key="3">
    <source>
        <dbReference type="Proteomes" id="UP000515563"/>
    </source>
</evidence>
<feature type="transmembrane region" description="Helical" evidence="1">
    <location>
        <begin position="408"/>
        <end position="428"/>
    </location>
</feature>
<protein>
    <submittedName>
        <fullName evidence="2">Uncharacterized protein</fullName>
    </submittedName>
</protein>
<feature type="transmembrane region" description="Helical" evidence="1">
    <location>
        <begin position="524"/>
        <end position="542"/>
    </location>
</feature>
<feature type="transmembrane region" description="Helical" evidence="1">
    <location>
        <begin position="29"/>
        <end position="46"/>
    </location>
</feature>
<keyword evidence="3" id="KW-1185">Reference proteome</keyword>
<dbReference type="Proteomes" id="UP000515563">
    <property type="component" value="Chromosome"/>
</dbReference>
<keyword evidence="1" id="KW-1133">Transmembrane helix</keyword>
<evidence type="ECO:0000256" key="1">
    <source>
        <dbReference type="SAM" id="Phobius"/>
    </source>
</evidence>
<feature type="transmembrane region" description="Helical" evidence="1">
    <location>
        <begin position="286"/>
        <end position="305"/>
    </location>
</feature>
<organism evidence="2 3">
    <name type="scientific">Kribbella qitaiheensis</name>
    <dbReference type="NCBI Taxonomy" id="1544730"/>
    <lineage>
        <taxon>Bacteria</taxon>
        <taxon>Bacillati</taxon>
        <taxon>Actinomycetota</taxon>
        <taxon>Actinomycetes</taxon>
        <taxon>Propionibacteriales</taxon>
        <taxon>Kribbellaceae</taxon>
        <taxon>Kribbella</taxon>
    </lineage>
</organism>
<feature type="transmembrane region" description="Helical" evidence="1">
    <location>
        <begin position="493"/>
        <end position="512"/>
    </location>
</feature>
<feature type="transmembrane region" description="Helical" evidence="1">
    <location>
        <begin position="204"/>
        <end position="224"/>
    </location>
</feature>
<feature type="transmembrane region" description="Helical" evidence="1">
    <location>
        <begin position="113"/>
        <end position="135"/>
    </location>
</feature>
<gene>
    <name evidence="2" type="ORF">F1D05_23170</name>
</gene>
<keyword evidence="1" id="KW-0472">Membrane</keyword>
<reference evidence="3" key="1">
    <citation type="submission" date="2019-09" db="EMBL/GenBank/DDBJ databases">
        <title>Antimicrobial potential of Antarctic Bacteria.</title>
        <authorList>
            <person name="Benaud N."/>
            <person name="Edwards R.J."/>
            <person name="Ferrari B.C."/>
        </authorList>
    </citation>
    <scope>NUCLEOTIDE SEQUENCE [LARGE SCALE GENOMIC DNA]</scope>
    <source>
        <strain evidence="3">SPB151</strain>
    </source>
</reference>
<accession>A0A7G6XA35</accession>
<feature type="transmembrane region" description="Helical" evidence="1">
    <location>
        <begin position="353"/>
        <end position="373"/>
    </location>
</feature>
<reference evidence="2 3" key="2">
    <citation type="journal article" date="2020" name="Microbiol. Resour. Announc.">
        <title>Antarctic desert soil bacteria exhibit high novel natural product potential, evaluated through long-read genome sequencing and comparative genomics.</title>
        <authorList>
            <person name="Benaud N."/>
            <person name="Edwards R.J."/>
            <person name="Amos T.G."/>
            <person name="D'Agostino P.M."/>
            <person name="Gutierrez-Chavez C."/>
            <person name="Montgomery K."/>
            <person name="Nicetic I."/>
            <person name="Ferrari B.C."/>
        </authorList>
    </citation>
    <scope>NUCLEOTIDE SEQUENCE [LARGE SCALE GENOMIC DNA]</scope>
    <source>
        <strain evidence="2 3">SPB151</strain>
    </source>
</reference>
<keyword evidence="1" id="KW-0812">Transmembrane</keyword>
<sequence length="735" mass="78678">MAVLPLLVLTIVLMLAAHASAFDVLRFTAFTLVGVALPGLVLWRLVGAYRRNLVEDCAAGFAVGVSVQLIVYLASASIGLQRWSWAWVPVVLVVGVMDSDVRARVWRRVEAPLAPLTAWLLSGACSLVLTVLYLIGPGRITPAYTNPATDFPDLAFHQALAVSAKFDVPIVPLWVSGEPMKYHTFFHQFTAATSWATGIDVTQLIFALAWVPLVLAGCALVFVLTQRFLTPPAKGIEDGPHPAVTWAGPLAVVVAGIGGTLQPLHDVSLGGISLVSSAYGSPTQNLGMMLALLLVILAVDLLRHQPPKTRWVLLILVALAASGSKATILPMAVCGFGLVYFATALTRRTTRAAMAGGLTMLVIFIGALIAVYGGQTSGLKFKLGQLFVQLQPYASLRHGSGLDRPAELLSAATILLTWGLAVVGVLFLRRYWRDQGTIFLAGFAIAGLAATLLTTQPGISQLYFYRTAFPVLAVLSCLGLARLVDRLGDHRGGVLVAVAAVLGLVACGLTRLGSADLHGVKGPVLWMIAGLVATGLVTAAGWRLGRRNGSPATVFLAALVAACMIGATYLPLAGLVSKQADLVMYGPRGIGHGPTRAEADAARWLKENSRTDDLVATNAHCIAQRGDVCDSRHFWIAALSERQLLVEGWAYTNHANRIYATTGVNPSLVPFWNRDLLETNNAVFTAPSPALIERLRRYGVRWLYADNRAGQISPALKQYVRLRQATLDATIYEIR</sequence>
<feature type="transmembrane region" description="Helical" evidence="1">
    <location>
        <begin position="311"/>
        <end position="341"/>
    </location>
</feature>
<dbReference type="EMBL" id="CP043661">
    <property type="protein sequence ID" value="QNE23100.1"/>
    <property type="molecule type" value="Genomic_DNA"/>
</dbReference>
<feature type="transmembrane region" description="Helical" evidence="1">
    <location>
        <begin position="462"/>
        <end position="481"/>
    </location>
</feature>
<feature type="transmembrane region" description="Helical" evidence="1">
    <location>
        <begin position="437"/>
        <end position="456"/>
    </location>
</feature>
<feature type="transmembrane region" description="Helical" evidence="1">
    <location>
        <begin position="554"/>
        <end position="576"/>
    </location>
</feature>
<name>A0A7G6XA35_9ACTN</name>
<proteinExistence type="predicted"/>
<evidence type="ECO:0000313" key="2">
    <source>
        <dbReference type="EMBL" id="QNE23100.1"/>
    </source>
</evidence>
<feature type="transmembrane region" description="Helical" evidence="1">
    <location>
        <begin position="58"/>
        <end position="78"/>
    </location>
</feature>
<dbReference type="AlphaFoldDB" id="A0A7G6XA35"/>